<dbReference type="NCBIfam" id="TIGR00589">
    <property type="entry name" value="ogt"/>
    <property type="match status" value="1"/>
</dbReference>
<dbReference type="FunFam" id="1.10.10.10:FF:000214">
    <property type="entry name" value="Methylated-DNA--protein-cysteine methyltransferase"/>
    <property type="match status" value="1"/>
</dbReference>
<comment type="catalytic activity">
    <reaction evidence="1 9">
        <text>a 4-O-methyl-thymidine in DNA + L-cysteinyl-[protein] = a thymidine in DNA + S-methyl-L-cysteinyl-[protein]</text>
        <dbReference type="Rhea" id="RHEA:53428"/>
        <dbReference type="Rhea" id="RHEA-COMP:10131"/>
        <dbReference type="Rhea" id="RHEA-COMP:10132"/>
        <dbReference type="Rhea" id="RHEA-COMP:13555"/>
        <dbReference type="Rhea" id="RHEA-COMP:13556"/>
        <dbReference type="ChEBI" id="CHEBI:29950"/>
        <dbReference type="ChEBI" id="CHEBI:82612"/>
        <dbReference type="ChEBI" id="CHEBI:137386"/>
        <dbReference type="ChEBI" id="CHEBI:137387"/>
        <dbReference type="EC" id="2.1.1.63"/>
    </reaction>
</comment>
<gene>
    <name evidence="12" type="ORF">HV832_08190</name>
</gene>
<protein>
    <recommendedName>
        <fullName evidence="9">Methylated-DNA--protein-cysteine methyltransferase</fullName>
        <ecNumber evidence="9">2.1.1.63</ecNumber>
    </recommendedName>
    <alternativeName>
        <fullName evidence="9">6-O-methylguanine-DNA methyltransferase</fullName>
        <shortName evidence="9">MGMT</shortName>
    </alternativeName>
    <alternativeName>
        <fullName evidence="9">O-6-methylguanine-DNA-alkyltransferase</fullName>
    </alternativeName>
</protein>
<dbReference type="PANTHER" id="PTHR10815:SF5">
    <property type="entry name" value="METHYLATED-DNA--PROTEIN-CYSTEINE METHYLTRANSFERASE"/>
    <property type="match status" value="1"/>
</dbReference>
<sequence>MMKYMQWMSPLGQLYLAASERGLAGVYFERHRHFKGLQDWQQTTGDALLLDTAAQLQDYFAGSLQEFTIPLDLSAGTVFQQAVWHELLRIPYGRTCSYGELASALGKPQAVRAVGAANGRNPVSVIVPCHRVIAASGALTGYAGGLKNKQALLKLEAEKEDFSENLLT</sequence>
<evidence type="ECO:0000259" key="10">
    <source>
        <dbReference type="Pfam" id="PF01035"/>
    </source>
</evidence>
<comment type="function">
    <text evidence="9">Involved in the cellular defense against the biological effects of O6-methylguanine (O6-MeG) and O4-methylthymine (O4-MeT) in DNA. Repairs the methylated nucleobase in DNA by stoichiometrically transferring the methyl group to a cysteine residue in the enzyme. This is a suicide reaction: the enzyme is irreversibly inactivated.</text>
</comment>
<dbReference type="PANTHER" id="PTHR10815">
    <property type="entry name" value="METHYLATED-DNA--PROTEIN-CYSTEINE METHYLTRANSFERASE"/>
    <property type="match status" value="1"/>
</dbReference>
<feature type="domain" description="Methylated-DNA-[protein]-cysteine S-methyltransferase DNA binding" evidence="10">
    <location>
        <begin position="79"/>
        <end position="157"/>
    </location>
</feature>
<dbReference type="GO" id="GO:0005737">
    <property type="term" value="C:cytoplasm"/>
    <property type="evidence" value="ECO:0007669"/>
    <property type="project" value="UniProtKB-SubCell"/>
</dbReference>
<comment type="miscellaneous">
    <text evidence="9">This enzyme catalyzes only one turnover and therefore is not strictly catalytic. According to one definition, an enzyme is a biocatalyst that acts repeatedly and over many reaction cycles.</text>
</comment>
<dbReference type="CDD" id="cd06445">
    <property type="entry name" value="ATase"/>
    <property type="match status" value="1"/>
</dbReference>
<dbReference type="InterPro" id="IPR023546">
    <property type="entry name" value="MGMT"/>
</dbReference>
<comment type="similarity">
    <text evidence="2 9">Belongs to the MGMT family.</text>
</comment>
<dbReference type="Proteomes" id="UP000588051">
    <property type="component" value="Unassembled WGS sequence"/>
</dbReference>
<evidence type="ECO:0000256" key="2">
    <source>
        <dbReference type="ARBA" id="ARBA00008711"/>
    </source>
</evidence>
<dbReference type="Gene3D" id="1.10.10.10">
    <property type="entry name" value="Winged helix-like DNA-binding domain superfamily/Winged helix DNA-binding domain"/>
    <property type="match status" value="1"/>
</dbReference>
<keyword evidence="4 9" id="KW-0489">Methyltransferase</keyword>
<dbReference type="SUPFAM" id="SSF46767">
    <property type="entry name" value="Methylated DNA-protein cysteine methyltransferase, C-terminal domain"/>
    <property type="match status" value="1"/>
</dbReference>
<dbReference type="EMBL" id="JABXYJ010000004">
    <property type="protein sequence ID" value="NVO77810.1"/>
    <property type="molecule type" value="Genomic_DNA"/>
</dbReference>
<keyword evidence="6 9" id="KW-0227">DNA damage</keyword>
<dbReference type="AlphaFoldDB" id="A0A850QM58"/>
<accession>A0A850QM58</accession>
<comment type="catalytic activity">
    <reaction evidence="8 9">
        <text>a 6-O-methyl-2'-deoxyguanosine in DNA + L-cysteinyl-[protein] = S-methyl-L-cysteinyl-[protein] + a 2'-deoxyguanosine in DNA</text>
        <dbReference type="Rhea" id="RHEA:24000"/>
        <dbReference type="Rhea" id="RHEA-COMP:10131"/>
        <dbReference type="Rhea" id="RHEA-COMP:10132"/>
        <dbReference type="Rhea" id="RHEA-COMP:11367"/>
        <dbReference type="Rhea" id="RHEA-COMP:11368"/>
        <dbReference type="ChEBI" id="CHEBI:29950"/>
        <dbReference type="ChEBI" id="CHEBI:82612"/>
        <dbReference type="ChEBI" id="CHEBI:85445"/>
        <dbReference type="ChEBI" id="CHEBI:85448"/>
        <dbReference type="EC" id="2.1.1.63"/>
    </reaction>
</comment>
<evidence type="ECO:0000256" key="1">
    <source>
        <dbReference type="ARBA" id="ARBA00001286"/>
    </source>
</evidence>
<dbReference type="InterPro" id="IPR036217">
    <property type="entry name" value="MethylDNA_cys_MeTrfase_DNAb"/>
</dbReference>
<dbReference type="InterPro" id="IPR036631">
    <property type="entry name" value="MGMT_N_sf"/>
</dbReference>
<dbReference type="Gene3D" id="3.30.160.70">
    <property type="entry name" value="Methylated DNA-protein cysteine methyltransferase domain"/>
    <property type="match status" value="1"/>
</dbReference>
<reference evidence="12 13" key="1">
    <citation type="submission" date="2020-06" db="EMBL/GenBank/DDBJ databases">
        <authorList>
            <person name="Qiu C."/>
            <person name="Liu Z."/>
        </authorList>
    </citation>
    <scope>NUCLEOTIDE SEQUENCE [LARGE SCALE GENOMIC DNA]</scope>
    <source>
        <strain evidence="12 13">EM 1</strain>
    </source>
</reference>
<organism evidence="12 13">
    <name type="scientific">Undibacterium oligocarboniphilum</name>
    <dbReference type="NCBI Taxonomy" id="666702"/>
    <lineage>
        <taxon>Bacteria</taxon>
        <taxon>Pseudomonadati</taxon>
        <taxon>Pseudomonadota</taxon>
        <taxon>Betaproteobacteria</taxon>
        <taxon>Burkholderiales</taxon>
        <taxon>Oxalobacteraceae</taxon>
        <taxon>Undibacterium</taxon>
    </lineage>
</organism>
<comment type="subcellular location">
    <subcellularLocation>
        <location evidence="9">Cytoplasm</location>
    </subcellularLocation>
</comment>
<dbReference type="GO" id="GO:0006307">
    <property type="term" value="P:DNA alkylation repair"/>
    <property type="evidence" value="ECO:0007669"/>
    <property type="project" value="UniProtKB-UniRule"/>
</dbReference>
<evidence type="ECO:0000256" key="3">
    <source>
        <dbReference type="ARBA" id="ARBA00022490"/>
    </source>
</evidence>
<proteinExistence type="inferred from homology"/>
<dbReference type="HAMAP" id="MF_00772">
    <property type="entry name" value="OGT"/>
    <property type="match status" value="1"/>
</dbReference>
<keyword evidence="3 9" id="KW-0963">Cytoplasm</keyword>
<comment type="caution">
    <text evidence="12">The sequence shown here is derived from an EMBL/GenBank/DDBJ whole genome shotgun (WGS) entry which is preliminary data.</text>
</comment>
<evidence type="ECO:0000256" key="4">
    <source>
        <dbReference type="ARBA" id="ARBA00022603"/>
    </source>
</evidence>
<keyword evidence="5 9" id="KW-0808">Transferase</keyword>
<evidence type="ECO:0000313" key="13">
    <source>
        <dbReference type="Proteomes" id="UP000588051"/>
    </source>
</evidence>
<evidence type="ECO:0000256" key="6">
    <source>
        <dbReference type="ARBA" id="ARBA00022763"/>
    </source>
</evidence>
<dbReference type="InterPro" id="IPR014048">
    <property type="entry name" value="MethylDNA_cys_MeTrfase_DNA-bd"/>
</dbReference>
<evidence type="ECO:0000256" key="5">
    <source>
        <dbReference type="ARBA" id="ARBA00022679"/>
    </source>
</evidence>
<dbReference type="EC" id="2.1.1.63" evidence="9"/>
<keyword evidence="13" id="KW-1185">Reference proteome</keyword>
<dbReference type="RefSeq" id="WP_176803069.1">
    <property type="nucleotide sequence ID" value="NZ_JABXYJ010000004.1"/>
</dbReference>
<evidence type="ECO:0000259" key="11">
    <source>
        <dbReference type="Pfam" id="PF02870"/>
    </source>
</evidence>
<evidence type="ECO:0000313" key="12">
    <source>
        <dbReference type="EMBL" id="NVO77810.1"/>
    </source>
</evidence>
<dbReference type="GO" id="GO:0003908">
    <property type="term" value="F:methylated-DNA-[protein]-cysteine S-methyltransferase activity"/>
    <property type="evidence" value="ECO:0007669"/>
    <property type="project" value="UniProtKB-UniRule"/>
</dbReference>
<dbReference type="InterPro" id="IPR008332">
    <property type="entry name" value="MethylG_MeTrfase_N"/>
</dbReference>
<name>A0A850QM58_9BURK</name>
<dbReference type="SUPFAM" id="SSF53155">
    <property type="entry name" value="Methylated DNA-protein cysteine methyltransferase domain"/>
    <property type="match status" value="1"/>
</dbReference>
<feature type="domain" description="Methylguanine DNA methyltransferase ribonuclease-like" evidence="11">
    <location>
        <begin position="2"/>
        <end position="73"/>
    </location>
</feature>
<dbReference type="PROSITE" id="PS00374">
    <property type="entry name" value="MGMT"/>
    <property type="match status" value="1"/>
</dbReference>
<dbReference type="Pfam" id="PF01035">
    <property type="entry name" value="DNA_binding_1"/>
    <property type="match status" value="1"/>
</dbReference>
<dbReference type="GO" id="GO:0032259">
    <property type="term" value="P:methylation"/>
    <property type="evidence" value="ECO:0007669"/>
    <property type="project" value="UniProtKB-KW"/>
</dbReference>
<evidence type="ECO:0000256" key="8">
    <source>
        <dbReference type="ARBA" id="ARBA00049348"/>
    </source>
</evidence>
<dbReference type="Pfam" id="PF02870">
    <property type="entry name" value="Methyltransf_1N"/>
    <property type="match status" value="1"/>
</dbReference>
<evidence type="ECO:0000256" key="7">
    <source>
        <dbReference type="ARBA" id="ARBA00023204"/>
    </source>
</evidence>
<feature type="active site" description="Nucleophile; methyl group acceptor" evidence="9">
    <location>
        <position position="129"/>
    </location>
</feature>
<evidence type="ECO:0000256" key="9">
    <source>
        <dbReference type="HAMAP-Rule" id="MF_00772"/>
    </source>
</evidence>
<keyword evidence="7 9" id="KW-0234">DNA repair</keyword>
<dbReference type="InterPro" id="IPR036388">
    <property type="entry name" value="WH-like_DNA-bd_sf"/>
</dbReference>
<dbReference type="InterPro" id="IPR001497">
    <property type="entry name" value="MethylDNA_cys_MeTrfase_AS"/>
</dbReference>